<keyword evidence="1" id="KW-1133">Transmembrane helix</keyword>
<keyword evidence="1" id="KW-0472">Membrane</keyword>
<keyword evidence="1" id="KW-0812">Transmembrane</keyword>
<sequence length="74" mass="8144">MDTVFFPDASGILRGQDCADAESAAVMAVKYSDGKAVIFRDIKKSFVTRVSGHLVFSSLGIILYVMFFIQSEVF</sequence>
<dbReference type="AlphaFoldDB" id="A0A645J698"/>
<organism evidence="2">
    <name type="scientific">bioreactor metagenome</name>
    <dbReference type="NCBI Taxonomy" id="1076179"/>
    <lineage>
        <taxon>unclassified sequences</taxon>
        <taxon>metagenomes</taxon>
        <taxon>ecological metagenomes</taxon>
    </lineage>
</organism>
<reference evidence="2" key="1">
    <citation type="submission" date="2019-08" db="EMBL/GenBank/DDBJ databases">
        <authorList>
            <person name="Kucharzyk K."/>
            <person name="Murdoch R.W."/>
            <person name="Higgins S."/>
            <person name="Loffler F."/>
        </authorList>
    </citation>
    <scope>NUCLEOTIDE SEQUENCE</scope>
</reference>
<feature type="transmembrane region" description="Helical" evidence="1">
    <location>
        <begin position="50"/>
        <end position="69"/>
    </location>
</feature>
<protein>
    <submittedName>
        <fullName evidence="2">Uncharacterized protein</fullName>
    </submittedName>
</protein>
<accession>A0A645J698</accession>
<evidence type="ECO:0000256" key="1">
    <source>
        <dbReference type="SAM" id="Phobius"/>
    </source>
</evidence>
<comment type="caution">
    <text evidence="2">The sequence shown here is derived from an EMBL/GenBank/DDBJ whole genome shotgun (WGS) entry which is preliminary data.</text>
</comment>
<proteinExistence type="predicted"/>
<gene>
    <name evidence="2" type="ORF">SDC9_203678</name>
</gene>
<name>A0A645J698_9ZZZZ</name>
<dbReference type="EMBL" id="VSSQ01125840">
    <property type="protein sequence ID" value="MPN55994.1"/>
    <property type="molecule type" value="Genomic_DNA"/>
</dbReference>
<evidence type="ECO:0000313" key="2">
    <source>
        <dbReference type="EMBL" id="MPN55994.1"/>
    </source>
</evidence>